<dbReference type="Gene3D" id="2.130.10.10">
    <property type="entry name" value="YVTN repeat-like/Quinoprotein amine dehydrogenase"/>
    <property type="match status" value="1"/>
</dbReference>
<protein>
    <submittedName>
        <fullName evidence="1">Uncharacterized protein</fullName>
    </submittedName>
</protein>
<sequence>MSAEPKWSRPAAGREPAAGALLSWLADPHAPRLCVVTGSAGCGKSTLLAWLIGHGTREGTQPERRIHGFVPLAGQTALTAAWTLAEQLHVAARTPGELVEALLADERRTVLVLPELHAAVDVEAVTELALALLELPHVRLLVEARSNSAGTLMAVPSAVMDLDQPQWTDPGRYAAWAATRPAGRPEPIPEILTAGVDLDDPAAVCTADPGQVSVGYERSADPHGGLRAAWLRAGASLTREQSPADRAVVLLSALGDDADPRLPGALAALTGGAAWQVVWRRVRGDVRPPWPGPARALSSGRGHLAGNLVVADHQGTVRLLDETDATPVGRLPEPVAGVRAVAAGPEGDVVVLDAEGRLHARRSPAAPRATGLAALLEDGPTPLERLVEAARSQVGGTAVAVAYAEGLLAVGDATGLVHVFAETDGEPGPLTARLHEGEVAAVAALRLEVSDNAPGIPLVYSGGYDGTVRAWGPGADPLASPVRSRACPVTALAAATTDDGPVLAIGWADGLVEHHTLDEEGALRRYWPGAPVRALAMTGAGTLLVGTDEMLVHLRPA</sequence>
<dbReference type="Proteomes" id="UP000035366">
    <property type="component" value="Chromosome"/>
</dbReference>
<name>A0ABM5TL07_9ACTN</name>
<dbReference type="SUPFAM" id="SSF52540">
    <property type="entry name" value="P-loop containing nucleoside triphosphate hydrolases"/>
    <property type="match status" value="1"/>
</dbReference>
<dbReference type="Gene3D" id="3.40.50.300">
    <property type="entry name" value="P-loop containing nucleotide triphosphate hydrolases"/>
    <property type="match status" value="1"/>
</dbReference>
<dbReference type="RefSeq" id="WP_208899481.1">
    <property type="nucleotide sequence ID" value="NZ_CP011497.1"/>
</dbReference>
<evidence type="ECO:0000313" key="2">
    <source>
        <dbReference type="Proteomes" id="UP000035366"/>
    </source>
</evidence>
<dbReference type="EMBL" id="CP011497">
    <property type="protein sequence ID" value="AKJ11611.1"/>
    <property type="molecule type" value="Genomic_DNA"/>
</dbReference>
<gene>
    <name evidence="1" type="ORF">ABB07_16695</name>
</gene>
<organism evidence="1 2">
    <name type="scientific">Streptomyces incarnatus</name>
    <dbReference type="NCBI Taxonomy" id="665007"/>
    <lineage>
        <taxon>Bacteria</taxon>
        <taxon>Bacillati</taxon>
        <taxon>Actinomycetota</taxon>
        <taxon>Actinomycetes</taxon>
        <taxon>Kitasatosporales</taxon>
        <taxon>Streptomycetaceae</taxon>
        <taxon>Streptomyces</taxon>
    </lineage>
</organism>
<dbReference type="InterPro" id="IPR015943">
    <property type="entry name" value="WD40/YVTN_repeat-like_dom_sf"/>
</dbReference>
<evidence type="ECO:0000313" key="1">
    <source>
        <dbReference type="EMBL" id="AKJ11611.1"/>
    </source>
</evidence>
<accession>A0ABM5TL07</accession>
<proteinExistence type="predicted"/>
<dbReference type="InterPro" id="IPR011047">
    <property type="entry name" value="Quinoprotein_ADH-like_sf"/>
</dbReference>
<dbReference type="SUPFAM" id="SSF50998">
    <property type="entry name" value="Quinoprotein alcohol dehydrogenase-like"/>
    <property type="match status" value="1"/>
</dbReference>
<reference evidence="1 2" key="1">
    <citation type="journal article" date="2015" name="ISME J.">
        <title>Draft Genome Sequence of Streptomyces incarnatus NRRL8089, which Produces the Nucleoside Antibiotic Sinefungin.</title>
        <authorList>
            <person name="Oshima K."/>
            <person name="Hattori M."/>
            <person name="Shimizu H."/>
            <person name="Fukuda K."/>
            <person name="Nemoto M."/>
            <person name="Inagaki K."/>
            <person name="Tamura T."/>
        </authorList>
    </citation>
    <scope>NUCLEOTIDE SEQUENCE [LARGE SCALE GENOMIC DNA]</scope>
    <source>
        <strain evidence="1 2">NRRL 8089</strain>
    </source>
</reference>
<dbReference type="InterPro" id="IPR027417">
    <property type="entry name" value="P-loop_NTPase"/>
</dbReference>
<keyword evidence="2" id="KW-1185">Reference proteome</keyword>